<comment type="caution">
    <text evidence="2">The sequence shown here is derived from an EMBL/GenBank/DDBJ whole genome shotgun (WGS) entry which is preliminary data.</text>
</comment>
<dbReference type="EMBL" id="LBSV01000003">
    <property type="protein sequence ID" value="KKQ26200.1"/>
    <property type="molecule type" value="Genomic_DNA"/>
</dbReference>
<organism evidence="2 3">
    <name type="scientific">Candidatus Roizmanbacteria bacterium GW2011_GWC2_37_13</name>
    <dbReference type="NCBI Taxonomy" id="1618486"/>
    <lineage>
        <taxon>Bacteria</taxon>
        <taxon>Candidatus Roizmaniibacteriota</taxon>
    </lineage>
</organism>
<proteinExistence type="predicted"/>
<evidence type="ECO:0000313" key="2">
    <source>
        <dbReference type="EMBL" id="KKQ26200.1"/>
    </source>
</evidence>
<evidence type="ECO:0000256" key="1">
    <source>
        <dbReference type="SAM" id="Phobius"/>
    </source>
</evidence>
<dbReference type="Proteomes" id="UP000034917">
    <property type="component" value="Unassembled WGS sequence"/>
</dbReference>
<reference evidence="2 3" key="1">
    <citation type="journal article" date="2015" name="Nature">
        <title>rRNA introns, odd ribosomes, and small enigmatic genomes across a large radiation of phyla.</title>
        <authorList>
            <person name="Brown C.T."/>
            <person name="Hug L.A."/>
            <person name="Thomas B.C."/>
            <person name="Sharon I."/>
            <person name="Castelle C.J."/>
            <person name="Singh A."/>
            <person name="Wilkins M.J."/>
            <person name="Williams K.H."/>
            <person name="Banfield J.F."/>
        </authorList>
    </citation>
    <scope>NUCLEOTIDE SEQUENCE [LARGE SCALE GENOMIC DNA]</scope>
</reference>
<protein>
    <submittedName>
        <fullName evidence="2">Uncharacterized protein</fullName>
    </submittedName>
</protein>
<sequence>MEHKINRYIKGHMMTMMIAVLTGFLILFLGEFLLYRKIMVLNQMVSEGLIQIKEVTNPSPLPTVAMMKK</sequence>
<dbReference type="AlphaFoldDB" id="A0A0G0GJA6"/>
<gene>
    <name evidence="2" type="ORF">US40_C0003G0052</name>
</gene>
<evidence type="ECO:0000313" key="3">
    <source>
        <dbReference type="Proteomes" id="UP000034917"/>
    </source>
</evidence>
<keyword evidence="1" id="KW-0472">Membrane</keyword>
<accession>A0A0G0GJA6</accession>
<keyword evidence="1" id="KW-0812">Transmembrane</keyword>
<name>A0A0G0GJA6_9BACT</name>
<feature type="transmembrane region" description="Helical" evidence="1">
    <location>
        <begin position="12"/>
        <end position="34"/>
    </location>
</feature>
<keyword evidence="1" id="KW-1133">Transmembrane helix</keyword>